<feature type="transmembrane region" description="Helical" evidence="8">
    <location>
        <begin position="325"/>
        <end position="343"/>
    </location>
</feature>
<feature type="transmembrane region" description="Helical" evidence="8">
    <location>
        <begin position="149"/>
        <end position="173"/>
    </location>
</feature>
<keyword evidence="7 8" id="KW-0472">Membrane</keyword>
<feature type="transmembrane region" description="Helical" evidence="8">
    <location>
        <begin position="350"/>
        <end position="370"/>
    </location>
</feature>
<dbReference type="PANTHER" id="PTHR33908:SF3">
    <property type="entry name" value="UNDECAPRENYL PHOSPHATE-ALPHA-4-AMINO-4-DEOXY-L-ARABINOSE ARABINOSYL TRANSFERASE"/>
    <property type="match status" value="1"/>
</dbReference>
<dbReference type="GO" id="GO:0009103">
    <property type="term" value="P:lipopolysaccharide biosynthetic process"/>
    <property type="evidence" value="ECO:0007669"/>
    <property type="project" value="UniProtKB-ARBA"/>
</dbReference>
<dbReference type="AlphaFoldDB" id="A0A1F5Z4S5"/>
<keyword evidence="2" id="KW-1003">Cell membrane</keyword>
<evidence type="ECO:0000256" key="6">
    <source>
        <dbReference type="ARBA" id="ARBA00022989"/>
    </source>
</evidence>
<feature type="domain" description="ArnT-like N-terminal" evidence="9">
    <location>
        <begin position="15"/>
        <end position="163"/>
    </location>
</feature>
<dbReference type="GO" id="GO:0010041">
    <property type="term" value="P:response to iron(III) ion"/>
    <property type="evidence" value="ECO:0007669"/>
    <property type="project" value="TreeGrafter"/>
</dbReference>
<proteinExistence type="predicted"/>
<feature type="transmembrane region" description="Helical" evidence="8">
    <location>
        <begin position="276"/>
        <end position="294"/>
    </location>
</feature>
<feature type="transmembrane region" description="Helical" evidence="8">
    <location>
        <begin position="7"/>
        <end position="26"/>
    </location>
</feature>
<dbReference type="GO" id="GO:0005886">
    <property type="term" value="C:plasma membrane"/>
    <property type="evidence" value="ECO:0007669"/>
    <property type="project" value="UniProtKB-SubCell"/>
</dbReference>
<reference evidence="10 11" key="1">
    <citation type="journal article" date="2016" name="Nat. Commun.">
        <title>Thousands of microbial genomes shed light on interconnected biogeochemical processes in an aquifer system.</title>
        <authorList>
            <person name="Anantharaman K."/>
            <person name="Brown C.T."/>
            <person name="Hug L.A."/>
            <person name="Sharon I."/>
            <person name="Castelle C.J."/>
            <person name="Probst A.J."/>
            <person name="Thomas B.C."/>
            <person name="Singh A."/>
            <person name="Wilkins M.J."/>
            <person name="Karaoz U."/>
            <person name="Brodie E.L."/>
            <person name="Williams K.H."/>
            <person name="Hubbard S.S."/>
            <person name="Banfield J.F."/>
        </authorList>
    </citation>
    <scope>NUCLEOTIDE SEQUENCE [LARGE SCALE GENOMIC DNA]</scope>
</reference>
<keyword evidence="5 8" id="KW-0812">Transmembrane</keyword>
<dbReference type="GO" id="GO:0000030">
    <property type="term" value="F:mannosyltransferase activity"/>
    <property type="evidence" value="ECO:0007669"/>
    <property type="project" value="InterPro"/>
</dbReference>
<evidence type="ECO:0000256" key="8">
    <source>
        <dbReference type="SAM" id="Phobius"/>
    </source>
</evidence>
<dbReference type="Pfam" id="PF02366">
    <property type="entry name" value="PMT"/>
    <property type="match status" value="1"/>
</dbReference>
<dbReference type="GO" id="GO:0006493">
    <property type="term" value="P:protein O-linked glycosylation"/>
    <property type="evidence" value="ECO:0007669"/>
    <property type="project" value="InterPro"/>
</dbReference>
<evidence type="ECO:0000256" key="3">
    <source>
        <dbReference type="ARBA" id="ARBA00022676"/>
    </source>
</evidence>
<organism evidence="10 11">
    <name type="scientific">Candidatus Gottesmanbacteria bacterium RIFCSPHIGHO2_01_FULL_42_12</name>
    <dbReference type="NCBI Taxonomy" id="1798377"/>
    <lineage>
        <taxon>Bacteria</taxon>
        <taxon>Candidatus Gottesmaniibacteriota</taxon>
    </lineage>
</organism>
<feature type="transmembrane region" description="Helical" evidence="8">
    <location>
        <begin position="204"/>
        <end position="222"/>
    </location>
</feature>
<comment type="subcellular location">
    <subcellularLocation>
        <location evidence="1">Cell membrane</location>
        <topology evidence="1">Multi-pass membrane protein</topology>
    </subcellularLocation>
</comment>
<accession>A0A1F5Z4S5</accession>
<dbReference type="GO" id="GO:0016763">
    <property type="term" value="F:pentosyltransferase activity"/>
    <property type="evidence" value="ECO:0007669"/>
    <property type="project" value="TreeGrafter"/>
</dbReference>
<name>A0A1F5Z4S5_9BACT</name>
<dbReference type="EMBL" id="MFJG01000015">
    <property type="protein sequence ID" value="OGG07112.1"/>
    <property type="molecule type" value="Genomic_DNA"/>
</dbReference>
<feature type="transmembrane region" description="Helical" evidence="8">
    <location>
        <begin position="179"/>
        <end position="197"/>
    </location>
</feature>
<keyword evidence="4" id="KW-0808">Transferase</keyword>
<feature type="transmembrane region" description="Helical" evidence="8">
    <location>
        <begin position="301"/>
        <end position="319"/>
    </location>
</feature>
<evidence type="ECO:0000256" key="5">
    <source>
        <dbReference type="ARBA" id="ARBA00022692"/>
    </source>
</evidence>
<feature type="transmembrane region" description="Helical" evidence="8">
    <location>
        <begin position="96"/>
        <end position="113"/>
    </location>
</feature>
<evidence type="ECO:0000256" key="4">
    <source>
        <dbReference type="ARBA" id="ARBA00022679"/>
    </source>
</evidence>
<comment type="caution">
    <text evidence="10">The sequence shown here is derived from an EMBL/GenBank/DDBJ whole genome shotgun (WGS) entry which is preliminary data.</text>
</comment>
<sequence>MDLLKKNWVTLVFLIIVVVASFLRLYKLGEVPGSLDWDEASLGWNAYSLFKTGTDEYGKALPVSIRSFNDFKPPLYVYAAIPTTAIFGLNEFSVRLPSAIAGILTVVVTYFLVKRLTKNETLAILTTLLLAISPWHLQFSRAAFEANLSLFFFVLGVYLLLKFPLLSVFPFVLSIYSYHSPRLVIPAFLFLLFIFYFKKILKSWKLLFVSGALFLVLLYPLVRNTLHVGSVTARLNSVSVVSSPTEYLSNYLSHYNFDFLFLNADDNGRHHVPGFGLLYLGEFPFLLAGIYFLIKNRPSWLKFLLAWIVAAPVASALVIDSPHAIRSLLFLPTFQIITSYGILKILTKKTALIVLTLYLVNFTFYFHQYYVHFPVEHAKDWQYGYKQVVKKVLASEDNYTTIYMTNFYDQPYIYFLFYGRVAPIVKNSSYFYQAFDKYEFGRFKDDKRALYVLSPTELNNKYQVFDQVNFPDGKPAFLFATIK</sequence>
<dbReference type="PANTHER" id="PTHR33908">
    <property type="entry name" value="MANNOSYLTRANSFERASE YKCB-RELATED"/>
    <property type="match status" value="1"/>
</dbReference>
<keyword evidence="6 8" id="KW-1133">Transmembrane helix</keyword>
<evidence type="ECO:0000259" key="9">
    <source>
        <dbReference type="Pfam" id="PF02366"/>
    </source>
</evidence>
<dbReference type="STRING" id="1798377.A2872_02830"/>
<evidence type="ECO:0000256" key="1">
    <source>
        <dbReference type="ARBA" id="ARBA00004651"/>
    </source>
</evidence>
<evidence type="ECO:0000256" key="7">
    <source>
        <dbReference type="ARBA" id="ARBA00023136"/>
    </source>
</evidence>
<evidence type="ECO:0000313" key="11">
    <source>
        <dbReference type="Proteomes" id="UP000178681"/>
    </source>
</evidence>
<dbReference type="InterPro" id="IPR003342">
    <property type="entry name" value="ArnT-like_N"/>
</dbReference>
<evidence type="ECO:0000313" key="10">
    <source>
        <dbReference type="EMBL" id="OGG07112.1"/>
    </source>
</evidence>
<keyword evidence="3" id="KW-0328">Glycosyltransferase</keyword>
<dbReference type="Proteomes" id="UP000178681">
    <property type="component" value="Unassembled WGS sequence"/>
</dbReference>
<gene>
    <name evidence="10" type="ORF">A2872_02830</name>
</gene>
<evidence type="ECO:0000256" key="2">
    <source>
        <dbReference type="ARBA" id="ARBA00022475"/>
    </source>
</evidence>
<protein>
    <recommendedName>
        <fullName evidence="9">ArnT-like N-terminal domain-containing protein</fullName>
    </recommendedName>
</protein>
<dbReference type="InterPro" id="IPR050297">
    <property type="entry name" value="LipidA_mod_glycosyltrf_83"/>
</dbReference>